<dbReference type="PATRIC" id="fig|1462.6.peg.132"/>
<comment type="caution">
    <text evidence="1">The sequence shown here is derived from an EMBL/GenBank/DDBJ whole genome shotgun (WGS) entry which is preliminary data.</text>
</comment>
<dbReference type="AlphaFoldDB" id="A0A0D8BYP0"/>
<evidence type="ECO:0000313" key="2">
    <source>
        <dbReference type="Proteomes" id="UP000032522"/>
    </source>
</evidence>
<organism evidence="1 2">
    <name type="scientific">Geobacillus kaustophilus</name>
    <dbReference type="NCBI Taxonomy" id="1462"/>
    <lineage>
        <taxon>Bacteria</taxon>
        <taxon>Bacillati</taxon>
        <taxon>Bacillota</taxon>
        <taxon>Bacilli</taxon>
        <taxon>Bacillales</taxon>
        <taxon>Anoxybacillaceae</taxon>
        <taxon>Geobacillus</taxon>
        <taxon>Geobacillus thermoleovorans group</taxon>
    </lineage>
</organism>
<proteinExistence type="predicted"/>
<gene>
    <name evidence="1" type="ORF">LG52_25</name>
</gene>
<evidence type="ECO:0000313" key="1">
    <source>
        <dbReference type="EMBL" id="KJE28512.1"/>
    </source>
</evidence>
<dbReference type="Proteomes" id="UP000032522">
    <property type="component" value="Unassembled WGS sequence"/>
</dbReference>
<name>A0A0D8BYP0_GEOKU</name>
<dbReference type="EMBL" id="JYBP01000003">
    <property type="protein sequence ID" value="KJE28512.1"/>
    <property type="molecule type" value="Genomic_DNA"/>
</dbReference>
<accession>A0A0D8BYP0</accession>
<protein>
    <submittedName>
        <fullName evidence="1">Uncharacterized protein</fullName>
    </submittedName>
</protein>
<sequence>MLKFTFGGVPVEIWFAPSFSIKTTDKRIEMLFRKAKIETYDPLKKKIREVRPSRSEFEAYLYLEEIKNRVPELKIELEEYPPLPTSRDKEDKDAPILE</sequence>
<dbReference type="RefSeq" id="WP_044730449.1">
    <property type="nucleotide sequence ID" value="NZ_JYBP01000003.1"/>
</dbReference>
<reference evidence="1 2" key="1">
    <citation type="submission" date="2015-01" db="EMBL/GenBank/DDBJ databases">
        <authorList>
            <person name="Filippidou S."/>
            <person name="Jeanneret N."/>
            <person name="Russel-Delif L."/>
            <person name="Junier T."/>
            <person name="Wunderlin T."/>
            <person name="Molina V."/>
            <person name="Johnson S.L."/>
            <person name="Davenport K.W."/>
            <person name="Chain P.S."/>
            <person name="Dorador C."/>
            <person name="Junier P."/>
        </authorList>
    </citation>
    <scope>NUCLEOTIDE SEQUENCE [LARGE SCALE GENOMIC DNA]</scope>
    <source>
        <strain evidence="1 2">Et7/4</strain>
    </source>
</reference>